<feature type="region of interest" description="Disordered" evidence="1">
    <location>
        <begin position="1"/>
        <end position="20"/>
    </location>
</feature>
<dbReference type="Proteomes" id="UP000314294">
    <property type="component" value="Unassembled WGS sequence"/>
</dbReference>
<accession>A0A4Z2H3C5</accession>
<reference evidence="2 3" key="1">
    <citation type="submission" date="2019-03" db="EMBL/GenBank/DDBJ databases">
        <title>First draft genome of Liparis tanakae, snailfish: a comprehensive survey of snailfish specific genes.</title>
        <authorList>
            <person name="Kim W."/>
            <person name="Song I."/>
            <person name="Jeong J.-H."/>
            <person name="Kim D."/>
            <person name="Kim S."/>
            <person name="Ryu S."/>
            <person name="Song J.Y."/>
            <person name="Lee S.K."/>
        </authorList>
    </citation>
    <scope>NUCLEOTIDE SEQUENCE [LARGE SCALE GENOMIC DNA]</scope>
    <source>
        <tissue evidence="2">Muscle</tissue>
    </source>
</reference>
<dbReference type="AlphaFoldDB" id="A0A4Z2H3C5"/>
<feature type="region of interest" description="Disordered" evidence="1">
    <location>
        <begin position="34"/>
        <end position="64"/>
    </location>
</feature>
<keyword evidence="3" id="KW-1185">Reference proteome</keyword>
<evidence type="ECO:0000313" key="2">
    <source>
        <dbReference type="EMBL" id="TNN60111.1"/>
    </source>
</evidence>
<name>A0A4Z2H3C5_9TELE</name>
<protein>
    <submittedName>
        <fullName evidence="2">Uncharacterized protein</fullName>
    </submittedName>
</protein>
<proteinExistence type="predicted"/>
<feature type="compositionally biased region" description="Basic and acidic residues" evidence="1">
    <location>
        <begin position="40"/>
        <end position="64"/>
    </location>
</feature>
<dbReference type="EMBL" id="SRLO01000340">
    <property type="protein sequence ID" value="TNN60111.1"/>
    <property type="molecule type" value="Genomic_DNA"/>
</dbReference>
<sequence>MGLAPRMKAPPREMGDGVWRRRRDGFRVTVFVGESKKKKNALERKEGRRKDESSRGKDVKDRMK</sequence>
<evidence type="ECO:0000313" key="3">
    <source>
        <dbReference type="Proteomes" id="UP000314294"/>
    </source>
</evidence>
<evidence type="ECO:0000256" key="1">
    <source>
        <dbReference type="SAM" id="MobiDB-lite"/>
    </source>
</evidence>
<comment type="caution">
    <text evidence="2">The sequence shown here is derived from an EMBL/GenBank/DDBJ whole genome shotgun (WGS) entry which is preliminary data.</text>
</comment>
<feature type="compositionally biased region" description="Basic and acidic residues" evidence="1">
    <location>
        <begin position="10"/>
        <end position="19"/>
    </location>
</feature>
<organism evidence="2 3">
    <name type="scientific">Liparis tanakae</name>
    <name type="common">Tanaka's snailfish</name>
    <dbReference type="NCBI Taxonomy" id="230148"/>
    <lineage>
        <taxon>Eukaryota</taxon>
        <taxon>Metazoa</taxon>
        <taxon>Chordata</taxon>
        <taxon>Craniata</taxon>
        <taxon>Vertebrata</taxon>
        <taxon>Euteleostomi</taxon>
        <taxon>Actinopterygii</taxon>
        <taxon>Neopterygii</taxon>
        <taxon>Teleostei</taxon>
        <taxon>Neoteleostei</taxon>
        <taxon>Acanthomorphata</taxon>
        <taxon>Eupercaria</taxon>
        <taxon>Perciformes</taxon>
        <taxon>Cottioidei</taxon>
        <taxon>Cottales</taxon>
        <taxon>Liparidae</taxon>
        <taxon>Liparis</taxon>
    </lineage>
</organism>
<gene>
    <name evidence="2" type="ORF">EYF80_029663</name>
</gene>